<reference evidence="1" key="1">
    <citation type="submission" date="2022-04" db="EMBL/GenBank/DDBJ databases">
        <title>Carnegiea gigantea Genome sequencing and assembly v2.</title>
        <authorList>
            <person name="Copetti D."/>
            <person name="Sanderson M.J."/>
            <person name="Burquez A."/>
            <person name="Wojciechowski M.F."/>
        </authorList>
    </citation>
    <scope>NUCLEOTIDE SEQUENCE</scope>
    <source>
        <strain evidence="1">SGP5-SGP5p</strain>
        <tissue evidence="1">Aerial part</tissue>
    </source>
</reference>
<name>A0A9Q1GKX7_9CARY</name>
<organism evidence="1 2">
    <name type="scientific">Carnegiea gigantea</name>
    <dbReference type="NCBI Taxonomy" id="171969"/>
    <lineage>
        <taxon>Eukaryota</taxon>
        <taxon>Viridiplantae</taxon>
        <taxon>Streptophyta</taxon>
        <taxon>Embryophyta</taxon>
        <taxon>Tracheophyta</taxon>
        <taxon>Spermatophyta</taxon>
        <taxon>Magnoliopsida</taxon>
        <taxon>eudicotyledons</taxon>
        <taxon>Gunneridae</taxon>
        <taxon>Pentapetalae</taxon>
        <taxon>Caryophyllales</taxon>
        <taxon>Cactineae</taxon>
        <taxon>Cactaceae</taxon>
        <taxon>Cactoideae</taxon>
        <taxon>Echinocereeae</taxon>
        <taxon>Carnegiea</taxon>
    </lineage>
</organism>
<accession>A0A9Q1GKX7</accession>
<evidence type="ECO:0000313" key="2">
    <source>
        <dbReference type="Proteomes" id="UP001153076"/>
    </source>
</evidence>
<sequence length="185" mass="20274">MKQCAFLSVTRTFLPISREQQMFCGSVEIIFLCWRSSRPIVDQANLPPRVAGAVNLFAGQANIVFLYHWSREPFCWLGELIFLSRWSNGHFTVDLFMHHVSLCSCAARAPHLFAGQAKLSSYTVGAAALFHFVSYANLSSCIIGVAALFVGQVTFNSYIDGATNLFAGQANLSYCVTGVADLFAG</sequence>
<comment type="caution">
    <text evidence="1">The sequence shown here is derived from an EMBL/GenBank/DDBJ whole genome shotgun (WGS) entry which is preliminary data.</text>
</comment>
<gene>
    <name evidence="1" type="ORF">Cgig2_009336</name>
</gene>
<dbReference type="AlphaFoldDB" id="A0A9Q1GKX7"/>
<keyword evidence="2" id="KW-1185">Reference proteome</keyword>
<evidence type="ECO:0000313" key="1">
    <source>
        <dbReference type="EMBL" id="KAJ8423067.1"/>
    </source>
</evidence>
<dbReference type="EMBL" id="JAKOGI010002064">
    <property type="protein sequence ID" value="KAJ8423067.1"/>
    <property type="molecule type" value="Genomic_DNA"/>
</dbReference>
<dbReference type="Proteomes" id="UP001153076">
    <property type="component" value="Unassembled WGS sequence"/>
</dbReference>
<proteinExistence type="predicted"/>
<protein>
    <submittedName>
        <fullName evidence="1">Uncharacterized protein</fullName>
    </submittedName>
</protein>